<feature type="compositionally biased region" description="Basic and acidic residues" evidence="14">
    <location>
        <begin position="446"/>
        <end position="465"/>
    </location>
</feature>
<dbReference type="Pfam" id="PF14578">
    <property type="entry name" value="GTP_EFTU_D4"/>
    <property type="match status" value="1"/>
</dbReference>
<feature type="compositionally biased region" description="Basic and acidic residues" evidence="14">
    <location>
        <begin position="323"/>
        <end position="375"/>
    </location>
</feature>
<dbReference type="InterPro" id="IPR000795">
    <property type="entry name" value="T_Tr_GTP-bd_dom"/>
</dbReference>
<keyword evidence="8" id="KW-0547">Nucleotide-binding</keyword>
<dbReference type="PANTHER" id="PTHR43381:SF4">
    <property type="entry name" value="EUKARYOTIC TRANSLATION INITIATION FACTOR 5B"/>
    <property type="match status" value="1"/>
</dbReference>
<dbReference type="InterPro" id="IPR009000">
    <property type="entry name" value="Transl_B-barrel_sf"/>
</dbReference>
<dbReference type="SUPFAM" id="SSF50447">
    <property type="entry name" value="Translation proteins"/>
    <property type="match status" value="1"/>
</dbReference>
<dbReference type="GO" id="GO:0003924">
    <property type="term" value="F:GTPase activity"/>
    <property type="evidence" value="ECO:0007669"/>
    <property type="project" value="InterPro"/>
</dbReference>
<comment type="catalytic activity">
    <reaction evidence="13">
        <text>GTP + H2O = GDP + phosphate + H(+)</text>
        <dbReference type="Rhea" id="RHEA:19669"/>
        <dbReference type="ChEBI" id="CHEBI:15377"/>
        <dbReference type="ChEBI" id="CHEBI:15378"/>
        <dbReference type="ChEBI" id="CHEBI:37565"/>
        <dbReference type="ChEBI" id="CHEBI:43474"/>
        <dbReference type="ChEBI" id="CHEBI:58189"/>
        <dbReference type="EC" id="3.6.5.3"/>
    </reaction>
</comment>
<evidence type="ECO:0000256" key="14">
    <source>
        <dbReference type="SAM" id="MobiDB-lite"/>
    </source>
</evidence>
<feature type="compositionally biased region" description="Acidic residues" evidence="14">
    <location>
        <begin position="422"/>
        <end position="439"/>
    </location>
</feature>
<dbReference type="SUPFAM" id="SSF52540">
    <property type="entry name" value="P-loop containing nucleoside triphosphate hydrolases"/>
    <property type="match status" value="1"/>
</dbReference>
<keyword evidence="17" id="KW-1185">Reference proteome</keyword>
<comment type="similarity">
    <text evidence="2">Belongs to the TRAFAC class translation factor GTPase superfamily. Classic translation factor GTPase family. IF-2 subfamily.</text>
</comment>
<feature type="compositionally biased region" description="Acidic residues" evidence="14">
    <location>
        <begin position="70"/>
        <end position="83"/>
    </location>
</feature>
<dbReference type="GO" id="GO:0003743">
    <property type="term" value="F:translation initiation factor activity"/>
    <property type="evidence" value="ECO:0007669"/>
    <property type="project" value="UniProtKB-KW"/>
</dbReference>
<dbReference type="Pfam" id="PF11987">
    <property type="entry name" value="IF-2"/>
    <property type="match status" value="1"/>
</dbReference>
<keyword evidence="6" id="KW-0396">Initiation factor</keyword>
<dbReference type="AlphaFoldDB" id="A0A2S6CGM9"/>
<evidence type="ECO:0000256" key="4">
    <source>
        <dbReference type="ARBA" id="ARBA00013824"/>
    </source>
</evidence>
<dbReference type="SUPFAM" id="SSF52156">
    <property type="entry name" value="Initiation factor IF2/eIF5b, domain 3"/>
    <property type="match status" value="1"/>
</dbReference>
<feature type="compositionally biased region" description="Basic and acidic residues" evidence="14">
    <location>
        <begin position="147"/>
        <end position="166"/>
    </location>
</feature>
<dbReference type="FunFam" id="3.40.50.10050:FF:000002">
    <property type="entry name" value="Eukaryotic translation initiation factor 5B"/>
    <property type="match status" value="1"/>
</dbReference>
<evidence type="ECO:0000256" key="2">
    <source>
        <dbReference type="ARBA" id="ARBA00007733"/>
    </source>
</evidence>
<keyword evidence="11" id="KW-0342">GTP-binding</keyword>
<dbReference type="InterPro" id="IPR029459">
    <property type="entry name" value="EFTU-type"/>
</dbReference>
<comment type="caution">
    <text evidence="16">The sequence shown here is derived from an EMBL/GenBank/DDBJ whole genome shotgun (WGS) entry which is preliminary data.</text>
</comment>
<evidence type="ECO:0000313" key="17">
    <source>
        <dbReference type="Proteomes" id="UP000237631"/>
    </source>
</evidence>
<dbReference type="STRING" id="357750.A0A2S6CGM9"/>
<evidence type="ECO:0000259" key="15">
    <source>
        <dbReference type="PROSITE" id="PS51722"/>
    </source>
</evidence>
<feature type="domain" description="Tr-type G" evidence="15">
    <location>
        <begin position="475"/>
        <end position="693"/>
    </location>
</feature>
<dbReference type="Gene3D" id="3.40.50.300">
    <property type="entry name" value="P-loop containing nucleotide triphosphate hydrolases"/>
    <property type="match status" value="1"/>
</dbReference>
<evidence type="ECO:0000256" key="1">
    <source>
        <dbReference type="ARBA" id="ARBA00004496"/>
    </source>
</evidence>
<dbReference type="InterPro" id="IPR005225">
    <property type="entry name" value="Small_GTP-bd"/>
</dbReference>
<dbReference type="Gene3D" id="3.40.50.10050">
    <property type="entry name" value="Translation initiation factor IF- 2, domain 3"/>
    <property type="match status" value="1"/>
</dbReference>
<dbReference type="PROSITE" id="PS51722">
    <property type="entry name" value="G_TR_2"/>
    <property type="match status" value="1"/>
</dbReference>
<comment type="subcellular location">
    <subcellularLocation>
        <location evidence="1">Cytoplasm</location>
    </subcellularLocation>
</comment>
<dbReference type="PRINTS" id="PR00315">
    <property type="entry name" value="ELONGATNFCT"/>
</dbReference>
<dbReference type="NCBIfam" id="NF003078">
    <property type="entry name" value="PRK04004.1"/>
    <property type="match status" value="1"/>
</dbReference>
<keyword evidence="5" id="KW-0963">Cytoplasm</keyword>
<feature type="region of interest" description="Disordered" evidence="14">
    <location>
        <begin position="1"/>
        <end position="470"/>
    </location>
</feature>
<dbReference type="InterPro" id="IPR036925">
    <property type="entry name" value="TIF_IF2_dom3_sf"/>
</dbReference>
<name>A0A2S6CGM9_9PEZI</name>
<dbReference type="InterPro" id="IPR027417">
    <property type="entry name" value="P-loop_NTPase"/>
</dbReference>
<dbReference type="EMBL" id="PNEN01000438">
    <property type="protein sequence ID" value="PPJ58879.1"/>
    <property type="molecule type" value="Genomic_DNA"/>
</dbReference>
<evidence type="ECO:0000256" key="5">
    <source>
        <dbReference type="ARBA" id="ARBA00022490"/>
    </source>
</evidence>
<evidence type="ECO:0000256" key="6">
    <source>
        <dbReference type="ARBA" id="ARBA00022540"/>
    </source>
</evidence>
<keyword evidence="7" id="KW-0479">Metal-binding</keyword>
<evidence type="ECO:0000256" key="10">
    <source>
        <dbReference type="ARBA" id="ARBA00022917"/>
    </source>
</evidence>
<protein>
    <recommendedName>
        <fullName evidence="4">Eukaryotic translation initiation factor 5B</fullName>
        <ecNumber evidence="3">3.6.5.3</ecNumber>
    </recommendedName>
    <alternativeName>
        <fullName evidence="12">Translation initiation factor IF-2</fullName>
    </alternativeName>
</protein>
<evidence type="ECO:0000256" key="9">
    <source>
        <dbReference type="ARBA" id="ARBA00022801"/>
    </source>
</evidence>
<dbReference type="FunFam" id="2.40.30.10:FF:000013">
    <property type="entry name" value="eukaryotic translation initiation factor 5B"/>
    <property type="match status" value="1"/>
</dbReference>
<evidence type="ECO:0000256" key="13">
    <source>
        <dbReference type="ARBA" id="ARBA00048107"/>
    </source>
</evidence>
<feature type="compositionally biased region" description="Acidic residues" evidence="14">
    <location>
        <begin position="376"/>
        <end position="391"/>
    </location>
</feature>
<feature type="compositionally biased region" description="Basic and acidic residues" evidence="14">
    <location>
        <begin position="214"/>
        <end position="255"/>
    </location>
</feature>
<keyword evidence="10" id="KW-0648">Protein biosynthesis</keyword>
<accession>A0A2S6CGM9</accession>
<dbReference type="InterPro" id="IPR015760">
    <property type="entry name" value="TIF_IF2"/>
</dbReference>
<dbReference type="FunFam" id="3.40.50.300:FF:000112">
    <property type="entry name" value="Eukaryotic translation initiation factor 5B"/>
    <property type="match status" value="1"/>
</dbReference>
<evidence type="ECO:0000313" key="16">
    <source>
        <dbReference type="EMBL" id="PPJ58879.1"/>
    </source>
</evidence>
<evidence type="ECO:0000256" key="3">
    <source>
        <dbReference type="ARBA" id="ARBA00011986"/>
    </source>
</evidence>
<organism evidence="16 17">
    <name type="scientific">Cercospora berteroae</name>
    <dbReference type="NCBI Taxonomy" id="357750"/>
    <lineage>
        <taxon>Eukaryota</taxon>
        <taxon>Fungi</taxon>
        <taxon>Dikarya</taxon>
        <taxon>Ascomycota</taxon>
        <taxon>Pezizomycotina</taxon>
        <taxon>Dothideomycetes</taxon>
        <taxon>Dothideomycetidae</taxon>
        <taxon>Mycosphaerellales</taxon>
        <taxon>Mycosphaerellaceae</taxon>
        <taxon>Cercospora</taxon>
    </lineage>
</organism>
<dbReference type="Pfam" id="PF00009">
    <property type="entry name" value="GTP_EFTU"/>
    <property type="match status" value="1"/>
</dbReference>
<dbReference type="CDD" id="cd01887">
    <property type="entry name" value="IF2_eIF5B"/>
    <property type="match status" value="1"/>
</dbReference>
<dbReference type="CDD" id="cd03703">
    <property type="entry name" value="aeIF5B_II"/>
    <property type="match status" value="1"/>
</dbReference>
<evidence type="ECO:0000256" key="7">
    <source>
        <dbReference type="ARBA" id="ARBA00022723"/>
    </source>
</evidence>
<feature type="compositionally biased region" description="Basic residues" evidence="14">
    <location>
        <begin position="54"/>
        <end position="64"/>
    </location>
</feature>
<feature type="compositionally biased region" description="Low complexity" evidence="14">
    <location>
        <begin position="87"/>
        <end position="97"/>
    </location>
</feature>
<dbReference type="NCBIfam" id="TIGR00231">
    <property type="entry name" value="small_GTP"/>
    <property type="match status" value="1"/>
</dbReference>
<dbReference type="InterPro" id="IPR023115">
    <property type="entry name" value="TIF_IF2_dom3"/>
</dbReference>
<dbReference type="GO" id="GO:0046872">
    <property type="term" value="F:metal ion binding"/>
    <property type="evidence" value="ECO:0007669"/>
    <property type="project" value="UniProtKB-KW"/>
</dbReference>
<dbReference type="Proteomes" id="UP000237631">
    <property type="component" value="Unassembled WGS sequence"/>
</dbReference>
<feature type="compositionally biased region" description="Basic and acidic residues" evidence="14">
    <location>
        <begin position="392"/>
        <end position="408"/>
    </location>
</feature>
<sequence length="1073" mass="119089">MAPKGKKGKKGGDDWDEGLGESADPIAQAEQEAKAAEAGEEEEGGSGGFMAMLKKNREKRKKKGKVADNDFLEGEDPTQEQDADGIPAAPAVDLAAKAPEEATMDDEDIFAQPAKGKKGGKVAQQKKAEPEPEEDGEEGGGGVKTKAQKEKEKKEREKQRKKEQAAAKKKTAPAQPKEEEKKVEAAIPAASLEPPAAGGKKKKLSPALAALQKQQEELRRQQEEERREREELAKRDEEERKRMEEEEKAKEEAKAAKKAKEKAKIEEMKKAGTYKTEKQRKEEARQKERLQQMLESGVKVAALEGDAEPKKPSVKDQRKKNPRKEAEERKKAEQQAREEEEARKRLEELKLKEEQEKRLAEEAEKARLNAEAKKDEDDELEDWEAMAEAEESGVKDSWDAESGDEKANGKAPAQANGKDDDSSSEEEDSDSDESSEDEAALTAAKRQAEQRRRQAQEKREKEREAALAAASKDNLRSPICCILGHVDTGKTKLLDKVRQTNVQEGEAGGITQQIGATYFPVEALQKKTNIVNQDGAFEFKVPGLLVIDTPGHESFTNLRSRGSSLCNIAILVVDIMHGLEPQTLESMKLLRDRKTPFIVALNKIDRLYGWKPIANNGFRDSLSLQKSSVQGEFHDRLEKTKLAFAEQGFNAELFYENKSMAKFVSLVPTSAHTGEGIPDMLKLLITLTQERMTKQLMYLTEVEATILEVKVIEGLGTTIDVVLSNGILNEGDRIVLCGTDGPITTDIRALLTPAEMKELRIKSQYVHNKQVKAAIGVKIAANGLDTAIAGSRLLVMKDKNDEDEQEELEDEVMGDLENLMSRISKTGRGVTVQASTLGSLEALLEFLRVSKIPVANISIGPVHKRDVITASTMLEKAKEYAVMLCFDVKVDKEAHELAEQMGVKIFMADIIYHLFDSFTDHMSKLAAQKKEESKMLAVFPCVLRPVAVFNKKDPIVVGVDVVDGNLRLHTPIAVVKQNPVTGVKDIFTLGRVVSIERDHKQLDICKKGQPSVAVKIEGSNQPGYGRQLEDKDVLYSHISRASIDTLKQFYRDEVTKDEWALIAKHLKALFDVN</sequence>
<dbReference type="Gene3D" id="2.40.30.10">
    <property type="entry name" value="Translation factors"/>
    <property type="match status" value="2"/>
</dbReference>
<proteinExistence type="inferred from homology"/>
<dbReference type="PANTHER" id="PTHR43381">
    <property type="entry name" value="TRANSLATION INITIATION FACTOR IF-2-RELATED"/>
    <property type="match status" value="1"/>
</dbReference>
<evidence type="ECO:0000256" key="12">
    <source>
        <dbReference type="ARBA" id="ARBA00032478"/>
    </source>
</evidence>
<dbReference type="OrthoDB" id="4928at2759"/>
<dbReference type="GO" id="GO:0005525">
    <property type="term" value="F:GTP binding"/>
    <property type="evidence" value="ECO:0007669"/>
    <property type="project" value="UniProtKB-KW"/>
</dbReference>
<gene>
    <name evidence="16" type="ORF">CBER1_04460</name>
</gene>
<evidence type="ECO:0000256" key="11">
    <source>
        <dbReference type="ARBA" id="ARBA00023134"/>
    </source>
</evidence>
<dbReference type="EC" id="3.6.5.3" evidence="3"/>
<dbReference type="GO" id="GO:0005739">
    <property type="term" value="C:mitochondrion"/>
    <property type="evidence" value="ECO:0007669"/>
    <property type="project" value="TreeGrafter"/>
</dbReference>
<evidence type="ECO:0000256" key="8">
    <source>
        <dbReference type="ARBA" id="ARBA00022741"/>
    </source>
</evidence>
<feature type="compositionally biased region" description="Basic and acidic residues" evidence="14">
    <location>
        <begin position="262"/>
        <end position="290"/>
    </location>
</feature>
<dbReference type="FunFam" id="2.40.30.10:FF:000026">
    <property type="entry name" value="Eukaryotic translation initiation factor 5B"/>
    <property type="match status" value="1"/>
</dbReference>
<keyword evidence="9" id="KW-0378">Hydrolase</keyword>
<reference evidence="17" key="1">
    <citation type="journal article" date="2017" name="bioRxiv">
        <title>Conservation of a gene cluster reveals novel cercosporin biosynthetic mechanisms and extends production to the genus Colletotrichum.</title>
        <authorList>
            <person name="de Jonge R."/>
            <person name="Ebert M.K."/>
            <person name="Huitt-Roehl C.R."/>
            <person name="Pal P."/>
            <person name="Suttle J.C."/>
            <person name="Spanner R.E."/>
            <person name="Neubauer J.D."/>
            <person name="Jurick W.M.II."/>
            <person name="Stott K.A."/>
            <person name="Secor G.A."/>
            <person name="Thomma B.P.H.J."/>
            <person name="Van de Peer Y."/>
            <person name="Townsend C.A."/>
            <person name="Bolton M.D."/>
        </authorList>
    </citation>
    <scope>NUCLEOTIDE SEQUENCE [LARGE SCALE GENOMIC DNA]</scope>
    <source>
        <strain evidence="17">CBS538.71</strain>
    </source>
</reference>
<feature type="compositionally biased region" description="Basic and acidic residues" evidence="14">
    <location>
        <begin position="307"/>
        <end position="316"/>
    </location>
</feature>